<dbReference type="RefSeq" id="WP_075665748.1">
    <property type="nucleotide sequence ID" value="NZ_LBFC01000016.1"/>
</dbReference>
<reference evidence="1 2" key="1">
    <citation type="submission" date="2015-06" db="EMBL/GenBank/DDBJ databases">
        <title>Genome sequencing of Thermotogales isolates from hydrothermal vents.</title>
        <authorList>
            <person name="Haverkamp T.H."/>
            <person name="Kublanov I.V."/>
            <person name="Nesbo C.L."/>
        </authorList>
    </citation>
    <scope>NUCLEOTIDE SEQUENCE [LARGE SCALE GENOMIC DNA]</scope>
    <source>
        <strain evidence="2">ik275mar</strain>
    </source>
</reference>
<dbReference type="InterPro" id="IPR013325">
    <property type="entry name" value="RNA_pol_sigma_r2"/>
</dbReference>
<dbReference type="Proteomes" id="UP000242616">
    <property type="component" value="Unassembled WGS sequence"/>
</dbReference>
<dbReference type="SUPFAM" id="SSF88946">
    <property type="entry name" value="Sigma2 domain of RNA polymerase sigma factors"/>
    <property type="match status" value="1"/>
</dbReference>
<organism evidence="1 2">
    <name type="scientific">Thermosipho affectus</name>
    <dbReference type="NCBI Taxonomy" id="660294"/>
    <lineage>
        <taxon>Bacteria</taxon>
        <taxon>Thermotogati</taxon>
        <taxon>Thermotogota</taxon>
        <taxon>Thermotogae</taxon>
        <taxon>Thermotogales</taxon>
        <taxon>Fervidobacteriaceae</taxon>
        <taxon>Thermosipho</taxon>
    </lineage>
</organism>
<accession>A0ABX3IJ88</accession>
<dbReference type="EMBL" id="LBFC01000016">
    <property type="protein sequence ID" value="ONN27364.1"/>
    <property type="molecule type" value="Genomic_DNA"/>
</dbReference>
<evidence type="ECO:0000313" key="2">
    <source>
        <dbReference type="Proteomes" id="UP000242616"/>
    </source>
</evidence>
<evidence type="ECO:0000313" key="1">
    <source>
        <dbReference type="EMBL" id="ONN27364.1"/>
    </source>
</evidence>
<name>A0ABX3IJ88_9BACT</name>
<comment type="caution">
    <text evidence="1">The sequence shown here is derived from an EMBL/GenBank/DDBJ whole genome shotgun (WGS) entry which is preliminary data.</text>
</comment>
<keyword evidence="2" id="KW-1185">Reference proteome</keyword>
<sequence>MNVYEKYKKEVDMIAGRYFKRYGYKCESYEDLKQTIWYILLCALKKFDGRGNERMFVLNFVKNKLISILKYNRKPPYCKNFPFTPLKMDYISGDDEKSKIFKEMQGEYE</sequence>
<protein>
    <submittedName>
        <fullName evidence="1">RNA polymerase subunit sigma-24</fullName>
    </submittedName>
</protein>
<proteinExistence type="predicted"/>
<gene>
    <name evidence="1" type="ORF">XJ44_04030</name>
</gene>